<evidence type="ECO:0000313" key="3">
    <source>
        <dbReference type="Proteomes" id="UP000027586"/>
    </source>
</evidence>
<dbReference type="Proteomes" id="UP000027586">
    <property type="component" value="Unassembled WGS sequence"/>
</dbReference>
<organism evidence="2 3">
    <name type="scientific">Lichtheimia corymbifera JMRC:FSU:9682</name>
    <dbReference type="NCBI Taxonomy" id="1263082"/>
    <lineage>
        <taxon>Eukaryota</taxon>
        <taxon>Fungi</taxon>
        <taxon>Fungi incertae sedis</taxon>
        <taxon>Mucoromycota</taxon>
        <taxon>Mucoromycotina</taxon>
        <taxon>Mucoromycetes</taxon>
        <taxon>Mucorales</taxon>
        <taxon>Lichtheimiaceae</taxon>
        <taxon>Lichtheimia</taxon>
    </lineage>
</organism>
<evidence type="ECO:0000256" key="1">
    <source>
        <dbReference type="SAM" id="Phobius"/>
    </source>
</evidence>
<dbReference type="VEuPathDB" id="FungiDB:LCOR_01114.1"/>
<dbReference type="AlphaFoldDB" id="A0A068RH95"/>
<comment type="caution">
    <text evidence="2">The sequence shown here is derived from an EMBL/GenBank/DDBJ whole genome shotgun (WGS) entry which is preliminary data.</text>
</comment>
<gene>
    <name evidence="2" type="ORF">LCOR_01114.1</name>
</gene>
<keyword evidence="1" id="KW-1133">Transmembrane helix</keyword>
<name>A0A068RH95_9FUNG</name>
<keyword evidence="1" id="KW-0812">Transmembrane</keyword>
<feature type="transmembrane region" description="Helical" evidence="1">
    <location>
        <begin position="42"/>
        <end position="59"/>
    </location>
</feature>
<dbReference type="EMBL" id="CBTN010000003">
    <property type="protein sequence ID" value="CDH49369.1"/>
    <property type="molecule type" value="Genomic_DNA"/>
</dbReference>
<feature type="transmembrane region" description="Helical" evidence="1">
    <location>
        <begin position="71"/>
        <end position="89"/>
    </location>
</feature>
<reference evidence="2" key="1">
    <citation type="submission" date="2013-08" db="EMBL/GenBank/DDBJ databases">
        <title>Gene expansion shapes genome architecture in the human pathogen Lichtheimia corymbifera: an evolutionary genomics analysis in the ancient terrestrial Mucorales (Mucoromycotina).</title>
        <authorList>
            <person name="Schwartze V.U."/>
            <person name="Winter S."/>
            <person name="Shelest E."/>
            <person name="Marcet-Houben M."/>
            <person name="Horn F."/>
            <person name="Wehner S."/>
            <person name="Hoffmann K."/>
            <person name="Riege K."/>
            <person name="Sammeth M."/>
            <person name="Nowrousian M."/>
            <person name="Valiante V."/>
            <person name="Linde J."/>
            <person name="Jacobsen I.D."/>
            <person name="Marz M."/>
            <person name="Brakhage A.A."/>
            <person name="Gabaldon T."/>
            <person name="Bocker S."/>
            <person name="Voigt K."/>
        </authorList>
    </citation>
    <scope>NUCLEOTIDE SEQUENCE [LARGE SCALE GENOMIC DNA]</scope>
    <source>
        <strain evidence="2">FSU 9682</strain>
    </source>
</reference>
<proteinExistence type="predicted"/>
<protein>
    <submittedName>
        <fullName evidence="2">Uncharacterized protein</fullName>
    </submittedName>
</protein>
<dbReference type="OrthoDB" id="10592705at2759"/>
<keyword evidence="3" id="KW-1185">Reference proteome</keyword>
<keyword evidence="1" id="KW-0472">Membrane</keyword>
<sequence>MARSNNDTTTDVCSTTAETNVDKDSSMTADVITVRQRLKRKLDMRFVVWAFLGFFAGNLDRSNLRLGKISNVGMGCGAIVAVLLSWFLLRIKFMLPSHIKPTEQRDDPEKHQAND</sequence>
<evidence type="ECO:0000313" key="2">
    <source>
        <dbReference type="EMBL" id="CDH49369.1"/>
    </source>
</evidence>
<accession>A0A068RH95</accession>